<dbReference type="SUPFAM" id="SSF53244">
    <property type="entry name" value="MurD-like peptide ligases, peptide-binding domain"/>
    <property type="match status" value="1"/>
</dbReference>
<keyword evidence="12 18" id="KW-0067">ATP-binding</keyword>
<evidence type="ECO:0000256" key="19">
    <source>
        <dbReference type="PIRSR" id="PIRSR038895-2"/>
    </source>
</evidence>
<evidence type="ECO:0000313" key="20">
    <source>
        <dbReference type="EMBL" id="CAH2095873.1"/>
    </source>
</evidence>
<feature type="binding site" evidence="19">
    <location>
        <position position="181"/>
    </location>
    <ligand>
        <name>Mg(2+)</name>
        <dbReference type="ChEBI" id="CHEBI:18420"/>
        <label>1</label>
    </ligand>
</feature>
<evidence type="ECO:0000256" key="3">
    <source>
        <dbReference type="ARBA" id="ARBA00004496"/>
    </source>
</evidence>
<dbReference type="PROSITE" id="PS01011">
    <property type="entry name" value="FOLYLPOLYGLU_SYNT_1"/>
    <property type="match status" value="1"/>
</dbReference>
<evidence type="ECO:0000256" key="15">
    <source>
        <dbReference type="ARBA" id="ARBA00023136"/>
    </source>
</evidence>
<keyword evidence="11" id="KW-0999">Mitochondrion inner membrane</keyword>
<dbReference type="InterPro" id="IPR023600">
    <property type="entry name" value="Folylpolyglutamate_synth_euk"/>
</dbReference>
<comment type="subcellular location">
    <subcellularLocation>
        <location evidence="3">Cytoplasm</location>
    </subcellularLocation>
    <subcellularLocation>
        <location evidence="1">Mitochondrion inner membrane</location>
    </subcellularLocation>
    <subcellularLocation>
        <location evidence="2">Mitochondrion matrix</location>
    </subcellularLocation>
</comment>
<evidence type="ECO:0000256" key="18">
    <source>
        <dbReference type="PIRSR" id="PIRSR038895-1"/>
    </source>
</evidence>
<evidence type="ECO:0000256" key="12">
    <source>
        <dbReference type="ARBA" id="ARBA00022840"/>
    </source>
</evidence>
<dbReference type="PROSITE" id="PS01012">
    <property type="entry name" value="FOLYLPOLYGLU_SYNT_2"/>
    <property type="match status" value="1"/>
</dbReference>
<evidence type="ECO:0000256" key="7">
    <source>
        <dbReference type="ARBA" id="ARBA00022563"/>
    </source>
</evidence>
<reference evidence="20" key="1">
    <citation type="submission" date="2022-03" db="EMBL/GenBank/DDBJ databases">
        <authorList>
            <person name="Tunstrom K."/>
        </authorList>
    </citation>
    <scope>NUCLEOTIDE SEQUENCE</scope>
</reference>
<evidence type="ECO:0000256" key="2">
    <source>
        <dbReference type="ARBA" id="ARBA00004305"/>
    </source>
</evidence>
<dbReference type="GO" id="GO:0006730">
    <property type="term" value="P:one-carbon metabolic process"/>
    <property type="evidence" value="ECO:0007669"/>
    <property type="project" value="UniProtKB-KW"/>
</dbReference>
<dbReference type="Proteomes" id="UP001153954">
    <property type="component" value="Unassembled WGS sequence"/>
</dbReference>
<dbReference type="InterPro" id="IPR036615">
    <property type="entry name" value="Mur_ligase_C_dom_sf"/>
</dbReference>
<protein>
    <recommendedName>
        <fullName evidence="17">Folylpolyglutamate synthase</fullName>
        <ecNumber evidence="17">6.3.2.17</ecNumber>
    </recommendedName>
    <alternativeName>
        <fullName evidence="17">Folylpoly-gamma-glutamate synthetase</fullName>
    </alternativeName>
    <alternativeName>
        <fullName evidence="17">Tetrahydrofolylpolyglutamate synthase</fullName>
    </alternativeName>
</protein>
<dbReference type="InterPro" id="IPR018109">
    <property type="entry name" value="Folylpolyglutamate_synth_CS"/>
</dbReference>
<evidence type="ECO:0000256" key="10">
    <source>
        <dbReference type="ARBA" id="ARBA00022741"/>
    </source>
</evidence>
<evidence type="ECO:0000256" key="1">
    <source>
        <dbReference type="ARBA" id="ARBA00004273"/>
    </source>
</evidence>
<keyword evidence="7 17" id="KW-0554">One-carbon metabolism</keyword>
<gene>
    <name evidence="20" type="ORF">EEDITHA_LOCUS11275</name>
</gene>
<evidence type="ECO:0000256" key="9">
    <source>
        <dbReference type="ARBA" id="ARBA00022723"/>
    </source>
</evidence>
<comment type="caution">
    <text evidence="20">The sequence shown here is derived from an EMBL/GenBank/DDBJ whole genome shotgun (WGS) entry which is preliminary data.</text>
</comment>
<dbReference type="GO" id="GO:0005759">
    <property type="term" value="C:mitochondrial matrix"/>
    <property type="evidence" value="ECO:0007669"/>
    <property type="project" value="UniProtKB-SubCell"/>
</dbReference>
<dbReference type="Gene3D" id="3.40.1190.10">
    <property type="entry name" value="Mur-like, catalytic domain"/>
    <property type="match status" value="1"/>
</dbReference>
<evidence type="ECO:0000256" key="4">
    <source>
        <dbReference type="ARBA" id="ARBA00005150"/>
    </source>
</evidence>
<keyword evidence="8 17" id="KW-0436">Ligase</keyword>
<comment type="cofactor">
    <cofactor evidence="17">
        <name>a monovalent cation</name>
        <dbReference type="ChEBI" id="CHEBI:60242"/>
    </cofactor>
    <text evidence="17">A monovalent cation.</text>
</comment>
<dbReference type="InterPro" id="IPR036565">
    <property type="entry name" value="Mur-like_cat_sf"/>
</dbReference>
<comment type="similarity">
    <text evidence="5 17">Belongs to the folylpolyglutamate synthase family.</text>
</comment>
<evidence type="ECO:0000256" key="8">
    <source>
        <dbReference type="ARBA" id="ARBA00022598"/>
    </source>
</evidence>
<dbReference type="EMBL" id="CAKOGL010000016">
    <property type="protein sequence ID" value="CAH2095873.1"/>
    <property type="molecule type" value="Genomic_DNA"/>
</dbReference>
<evidence type="ECO:0000256" key="5">
    <source>
        <dbReference type="ARBA" id="ARBA00008276"/>
    </source>
</evidence>
<dbReference type="NCBIfam" id="TIGR01499">
    <property type="entry name" value="folC"/>
    <property type="match status" value="1"/>
</dbReference>
<dbReference type="AlphaFoldDB" id="A0AAU9U9M2"/>
<evidence type="ECO:0000256" key="17">
    <source>
        <dbReference type="PIRNR" id="PIRNR038895"/>
    </source>
</evidence>
<dbReference type="Gene3D" id="3.90.190.20">
    <property type="entry name" value="Mur ligase, C-terminal domain"/>
    <property type="match status" value="1"/>
</dbReference>
<evidence type="ECO:0000256" key="14">
    <source>
        <dbReference type="ARBA" id="ARBA00023128"/>
    </source>
</evidence>
<name>A0AAU9U9M2_EUPED</name>
<evidence type="ECO:0000256" key="11">
    <source>
        <dbReference type="ARBA" id="ARBA00022792"/>
    </source>
</evidence>
<keyword evidence="10 18" id="KW-0547">Nucleotide-binding</keyword>
<evidence type="ECO:0000313" key="21">
    <source>
        <dbReference type="Proteomes" id="UP001153954"/>
    </source>
</evidence>
<dbReference type="EC" id="6.3.2.17" evidence="17"/>
<feature type="binding site" evidence="19">
    <location>
        <position position="209"/>
    </location>
    <ligand>
        <name>Mg(2+)</name>
        <dbReference type="ChEBI" id="CHEBI:18420"/>
        <label>1</label>
    </ligand>
</feature>
<dbReference type="GO" id="GO:0005524">
    <property type="term" value="F:ATP binding"/>
    <property type="evidence" value="ECO:0007669"/>
    <property type="project" value="UniProtKB-KW"/>
</dbReference>
<feature type="binding site" evidence="19">
    <location>
        <position position="112"/>
    </location>
    <ligand>
        <name>Mg(2+)</name>
        <dbReference type="ChEBI" id="CHEBI:18420"/>
        <label>1</label>
    </ligand>
</feature>
<organism evidence="20 21">
    <name type="scientific">Euphydryas editha</name>
    <name type="common">Edith's checkerspot</name>
    <dbReference type="NCBI Taxonomy" id="104508"/>
    <lineage>
        <taxon>Eukaryota</taxon>
        <taxon>Metazoa</taxon>
        <taxon>Ecdysozoa</taxon>
        <taxon>Arthropoda</taxon>
        <taxon>Hexapoda</taxon>
        <taxon>Insecta</taxon>
        <taxon>Pterygota</taxon>
        <taxon>Neoptera</taxon>
        <taxon>Endopterygota</taxon>
        <taxon>Lepidoptera</taxon>
        <taxon>Glossata</taxon>
        <taxon>Ditrysia</taxon>
        <taxon>Papilionoidea</taxon>
        <taxon>Nymphalidae</taxon>
        <taxon>Nymphalinae</taxon>
        <taxon>Euphydryas</taxon>
    </lineage>
</organism>
<comment type="catalytic activity">
    <reaction evidence="16 17">
        <text>(6S)-5,6,7,8-tetrahydrofolyl-(gamma-L-Glu)(n) + L-glutamate + ATP = (6S)-5,6,7,8-tetrahydrofolyl-(gamma-L-Glu)(n+1) + ADP + phosphate + H(+)</text>
        <dbReference type="Rhea" id="RHEA:10580"/>
        <dbReference type="Rhea" id="RHEA-COMP:14738"/>
        <dbReference type="Rhea" id="RHEA-COMP:14740"/>
        <dbReference type="ChEBI" id="CHEBI:15378"/>
        <dbReference type="ChEBI" id="CHEBI:29985"/>
        <dbReference type="ChEBI" id="CHEBI:30616"/>
        <dbReference type="ChEBI" id="CHEBI:43474"/>
        <dbReference type="ChEBI" id="CHEBI:141005"/>
        <dbReference type="ChEBI" id="CHEBI:456216"/>
        <dbReference type="EC" id="6.3.2.17"/>
    </reaction>
</comment>
<evidence type="ECO:0000256" key="16">
    <source>
        <dbReference type="ARBA" id="ARBA00047493"/>
    </source>
</evidence>
<dbReference type="SUPFAM" id="SSF53623">
    <property type="entry name" value="MurD-like peptide ligases, catalytic domain"/>
    <property type="match status" value="1"/>
</dbReference>
<feature type="binding site" evidence="18">
    <location>
        <position position="361"/>
    </location>
    <ligand>
        <name>ATP</name>
        <dbReference type="ChEBI" id="CHEBI:30616"/>
    </ligand>
</feature>
<sequence length="503" mass="56572">MLGIGSCRVFLLNKFFLRMSSTFTYEDAIHKLNLLQSNKATIDQIRRDIKAGYQNTNLQDMENYLMRTGVTLSRLDQLSVIHVAGTKGKGSTSAMCESILRTHGFRTGFYSSPHLVAVRERIRLGGRILSKSQFTKYFYEVYDALYKTQAFKGDMPKYFSFLTVLAFNVFLKEKVDVAIVEVGIGGIVDYTNVLRKVPVVGITSLGLDHTSILGDTLPQIAAAKAGVMKPGCEAFTMQQPPEAMAVLRDVASSVQCSLTVTPEFTTYRFQNGTKLSIPLEAYRMNASLAIQLSHAWMRKARQNTNNRTNRIFCNITNDTHKDKDNLLVDTLCKETVIGLKETKWPGRYQIIKLDYATFFLDGAHTKESMEICVKWFEENNRNSKKVLIFSATGDRDAAVLLKVLSQIDFEEVFFVIPTAHKKVTQKNDNFSMLEQKELLSRCENHATIWKQLNKHSKVTTLECVSDVLECININSNMSVLITGSLHLVGAALSIMDPSLSEDV</sequence>
<keyword evidence="13 19" id="KW-0460">Magnesium</keyword>
<dbReference type="PANTHER" id="PTHR11136">
    <property type="entry name" value="FOLYLPOLYGLUTAMATE SYNTHASE-RELATED"/>
    <property type="match status" value="1"/>
</dbReference>
<comment type="pathway">
    <text evidence="4 17">Cofactor biosynthesis; tetrahydrofolylpolyglutamate biosynthesis.</text>
</comment>
<dbReference type="PIRSF" id="PIRSF038895">
    <property type="entry name" value="FPGS"/>
    <property type="match status" value="1"/>
</dbReference>
<dbReference type="GO" id="GO:0046872">
    <property type="term" value="F:metal ion binding"/>
    <property type="evidence" value="ECO:0007669"/>
    <property type="project" value="UniProtKB-KW"/>
</dbReference>
<keyword evidence="14" id="KW-0496">Mitochondrion</keyword>
<dbReference type="PANTHER" id="PTHR11136:SF5">
    <property type="entry name" value="FOLYLPOLYGLUTAMATE SYNTHASE, MITOCHONDRIAL"/>
    <property type="match status" value="1"/>
</dbReference>
<keyword evidence="15" id="KW-0472">Membrane</keyword>
<accession>A0AAU9U9M2</accession>
<evidence type="ECO:0000256" key="6">
    <source>
        <dbReference type="ARBA" id="ARBA00022490"/>
    </source>
</evidence>
<evidence type="ECO:0000256" key="13">
    <source>
        <dbReference type="ARBA" id="ARBA00022842"/>
    </source>
</evidence>
<dbReference type="InterPro" id="IPR001645">
    <property type="entry name" value="Folylpolyglutamate_synth"/>
</dbReference>
<dbReference type="GO" id="GO:0005829">
    <property type="term" value="C:cytosol"/>
    <property type="evidence" value="ECO:0007669"/>
    <property type="project" value="TreeGrafter"/>
</dbReference>
<keyword evidence="21" id="KW-1185">Reference proteome</keyword>
<comment type="function">
    <text evidence="17">Catalyzes conversion of folates to polyglutamate derivatives allowing concentration of folate compounds in the cell and the intracellular retention of these cofactors, which are important substrates for most of the folate-dependent enzymes that are involved in one-carbon transfer reactions involved in purine, pyrimidine and amino acid synthesis.</text>
</comment>
<proteinExistence type="inferred from homology"/>
<feature type="binding site" evidence="18">
    <location>
        <position position="347"/>
    </location>
    <ligand>
        <name>ATP</name>
        <dbReference type="ChEBI" id="CHEBI:30616"/>
    </ligand>
</feature>
<keyword evidence="6" id="KW-0963">Cytoplasm</keyword>
<dbReference type="GO" id="GO:0005743">
    <property type="term" value="C:mitochondrial inner membrane"/>
    <property type="evidence" value="ECO:0007669"/>
    <property type="project" value="UniProtKB-SubCell"/>
</dbReference>
<keyword evidence="9 19" id="KW-0479">Metal-binding</keyword>
<dbReference type="GO" id="GO:0004326">
    <property type="term" value="F:tetrahydrofolylpolyglutamate synthase activity"/>
    <property type="evidence" value="ECO:0007669"/>
    <property type="project" value="UniProtKB-EC"/>
</dbReference>